<dbReference type="InterPro" id="IPR025746">
    <property type="entry name" value="PilX_N_dom"/>
</dbReference>
<evidence type="ECO:0000313" key="3">
    <source>
        <dbReference type="EMBL" id="GAA0705462.1"/>
    </source>
</evidence>
<gene>
    <name evidence="3" type="ORF">GCM10009105_02910</name>
</gene>
<evidence type="ECO:0000259" key="2">
    <source>
        <dbReference type="Pfam" id="PF14341"/>
    </source>
</evidence>
<keyword evidence="1" id="KW-0812">Transmembrane</keyword>
<organism evidence="3 4">
    <name type="scientific">Dokdonella soli</name>
    <dbReference type="NCBI Taxonomy" id="529810"/>
    <lineage>
        <taxon>Bacteria</taxon>
        <taxon>Pseudomonadati</taxon>
        <taxon>Pseudomonadota</taxon>
        <taxon>Gammaproteobacteria</taxon>
        <taxon>Lysobacterales</taxon>
        <taxon>Rhodanobacteraceae</taxon>
        <taxon>Dokdonella</taxon>
    </lineage>
</organism>
<proteinExistence type="predicted"/>
<keyword evidence="4" id="KW-1185">Reference proteome</keyword>
<comment type="caution">
    <text evidence="3">The sequence shown here is derived from an EMBL/GenBank/DDBJ whole genome shotgun (WGS) entry which is preliminary data.</text>
</comment>
<keyword evidence="1" id="KW-0472">Membrane</keyword>
<keyword evidence="1" id="KW-1133">Transmembrane helix</keyword>
<dbReference type="EMBL" id="BAAAEU010000001">
    <property type="protein sequence ID" value="GAA0705462.1"/>
    <property type="molecule type" value="Genomic_DNA"/>
</dbReference>
<dbReference type="Pfam" id="PF14341">
    <property type="entry name" value="PilX_N"/>
    <property type="match status" value="1"/>
</dbReference>
<dbReference type="RefSeq" id="WP_343786404.1">
    <property type="nucleotide sequence ID" value="NZ_BAAAEU010000001.1"/>
</dbReference>
<name>A0ABN1IBU2_9GAMM</name>
<dbReference type="Proteomes" id="UP001501523">
    <property type="component" value="Unassembled WGS sequence"/>
</dbReference>
<accession>A0ABN1IBU2</accession>
<evidence type="ECO:0000313" key="4">
    <source>
        <dbReference type="Proteomes" id="UP001501523"/>
    </source>
</evidence>
<reference evidence="3 4" key="1">
    <citation type="journal article" date="2019" name="Int. J. Syst. Evol. Microbiol.">
        <title>The Global Catalogue of Microorganisms (GCM) 10K type strain sequencing project: providing services to taxonomists for standard genome sequencing and annotation.</title>
        <authorList>
            <consortium name="The Broad Institute Genomics Platform"/>
            <consortium name="The Broad Institute Genome Sequencing Center for Infectious Disease"/>
            <person name="Wu L."/>
            <person name="Ma J."/>
        </authorList>
    </citation>
    <scope>NUCLEOTIDE SEQUENCE [LARGE SCALE GENOMIC DNA]</scope>
    <source>
        <strain evidence="3 4">JCM 15421</strain>
    </source>
</reference>
<sequence length="166" mass="17675">MNHVNRTSGFPRQRGVALFVALIMLLLMSLIGITAMQVTVLQERMAGNFKVRHDGFEAGETLLGKGRETVRAAPSTYGVNCYTAGNCVSVITDPNTGLPNQAPWVPWLTSEPTLPISSLKALRYCPSCSAAALPPSGAALRYYSVAAIDGDPSGDAKTALQGIYIF</sequence>
<evidence type="ECO:0000256" key="1">
    <source>
        <dbReference type="SAM" id="Phobius"/>
    </source>
</evidence>
<feature type="transmembrane region" description="Helical" evidence="1">
    <location>
        <begin position="16"/>
        <end position="41"/>
    </location>
</feature>
<protein>
    <recommendedName>
        <fullName evidence="2">Type 4 fimbrial biogenesis protein PilX N-terminal domain-containing protein</fullName>
    </recommendedName>
</protein>
<feature type="domain" description="Type 4 fimbrial biogenesis protein PilX N-terminal" evidence="2">
    <location>
        <begin position="14"/>
        <end position="61"/>
    </location>
</feature>